<dbReference type="AlphaFoldDB" id="A0AAN6GGU7"/>
<dbReference type="EMBL" id="JAPDMQ010000012">
    <property type="protein sequence ID" value="KAK0540522.1"/>
    <property type="molecule type" value="Genomic_DNA"/>
</dbReference>
<evidence type="ECO:0000313" key="1">
    <source>
        <dbReference type="EMBL" id="KAK0540522.1"/>
    </source>
</evidence>
<gene>
    <name evidence="1" type="ORF">OC842_000457</name>
</gene>
<comment type="caution">
    <text evidence="1">The sequence shown here is derived from an EMBL/GenBank/DDBJ whole genome shotgun (WGS) entry which is preliminary data.</text>
</comment>
<dbReference type="SUPFAM" id="SSF53756">
    <property type="entry name" value="UDP-Glycosyltransferase/glycogen phosphorylase"/>
    <property type="match status" value="1"/>
</dbReference>
<protein>
    <submittedName>
        <fullName evidence="1">Uncharacterized protein</fullName>
    </submittedName>
</protein>
<accession>A0AAN6GGU7</accession>
<proteinExistence type="predicted"/>
<reference evidence="1" key="1">
    <citation type="journal article" date="2023" name="PhytoFront">
        <title>Draft Genome Resources of Seven Strains of Tilletia horrida, Causal Agent of Kernel Smut of Rice.</title>
        <authorList>
            <person name="Khanal S."/>
            <person name="Antony Babu S."/>
            <person name="Zhou X.G."/>
        </authorList>
    </citation>
    <scope>NUCLEOTIDE SEQUENCE</scope>
    <source>
        <strain evidence="1">TX3</strain>
    </source>
</reference>
<dbReference type="Proteomes" id="UP001176521">
    <property type="component" value="Unassembled WGS sequence"/>
</dbReference>
<keyword evidence="2" id="KW-1185">Reference proteome</keyword>
<organism evidence="1 2">
    <name type="scientific">Tilletia horrida</name>
    <dbReference type="NCBI Taxonomy" id="155126"/>
    <lineage>
        <taxon>Eukaryota</taxon>
        <taxon>Fungi</taxon>
        <taxon>Dikarya</taxon>
        <taxon>Basidiomycota</taxon>
        <taxon>Ustilaginomycotina</taxon>
        <taxon>Exobasidiomycetes</taxon>
        <taxon>Tilletiales</taxon>
        <taxon>Tilletiaceae</taxon>
        <taxon>Tilletia</taxon>
    </lineage>
</organism>
<sequence length="515" mass="54864">MSSPQHIVYLASTSGVPVALNIAAELLARGYRTTILATSIDPLDDSIVRLKSHLNPAQLWRFSFLEDAVAAEAAASLPPSPSSASSTIRKVPGEVEIDRSAAAASVVKVAAITSDSAQEHFARLHSTLIGLKPDLAIVDAAYTLAYDVVRTSHIKWALIDNTGPALAPGWDQLQAEAAAPQVAHQSWFTAPHNLWRAMKGIWSTEERTSKELTAARPSHSSENIRNTICSERSQLFKAMLVLMPPGLHLHRTLDAFDQRCFFVGAVANGEHEDEQQHQPAADTAEMRFLDQAYAAGDDVVLVDLSDVAVSNAVLLGIEQLHTARPNKRFLVHGLAPPPLLSTLVAAASEDNEQGLPLSPAAIAVLKRDFLLAVTRIGDVGAVLRDPSVKAVIHGGGRFGDALAHELPQLLIPSQLSHRSHELGLIITKFNLGLTTSISTTSTSYPYKTTPKASARAQAAALTHDANTLCTQLLGMLAPETYDGLKASVEHWALRSRLAGGAGACADVVESIVGSG</sequence>
<evidence type="ECO:0000313" key="2">
    <source>
        <dbReference type="Proteomes" id="UP001176521"/>
    </source>
</evidence>
<dbReference type="Gene3D" id="3.40.50.2000">
    <property type="entry name" value="Glycogen Phosphorylase B"/>
    <property type="match status" value="1"/>
</dbReference>
<name>A0AAN6GGU7_9BASI</name>